<dbReference type="GO" id="GO:0006355">
    <property type="term" value="P:regulation of DNA-templated transcription"/>
    <property type="evidence" value="ECO:0007669"/>
    <property type="project" value="InterPro"/>
</dbReference>
<feature type="compositionally biased region" description="Basic and acidic residues" evidence="5">
    <location>
        <begin position="338"/>
        <end position="360"/>
    </location>
</feature>
<proteinExistence type="predicted"/>
<dbReference type="PANTHER" id="PTHR14296">
    <property type="entry name" value="REMODELING AND SPACING FACTOR 1"/>
    <property type="match status" value="1"/>
</dbReference>
<dbReference type="PROSITE" id="PS01359">
    <property type="entry name" value="ZF_PHD_1"/>
    <property type="match status" value="1"/>
</dbReference>
<evidence type="ECO:0000313" key="8">
    <source>
        <dbReference type="Proteomes" id="UP001152607"/>
    </source>
</evidence>
<keyword evidence="1" id="KW-0479">Metal-binding</keyword>
<evidence type="ECO:0000256" key="3">
    <source>
        <dbReference type="ARBA" id="ARBA00022833"/>
    </source>
</evidence>
<dbReference type="GO" id="GO:0008270">
    <property type="term" value="F:zinc ion binding"/>
    <property type="evidence" value="ECO:0007669"/>
    <property type="project" value="UniProtKB-KW"/>
</dbReference>
<evidence type="ECO:0000256" key="1">
    <source>
        <dbReference type="ARBA" id="ARBA00022723"/>
    </source>
</evidence>
<dbReference type="CDD" id="cd06503">
    <property type="entry name" value="ATP-synt_Fo_b"/>
    <property type="match status" value="1"/>
</dbReference>
<feature type="compositionally biased region" description="Polar residues" evidence="5">
    <location>
        <begin position="549"/>
        <end position="560"/>
    </location>
</feature>
<evidence type="ECO:0000256" key="4">
    <source>
        <dbReference type="PROSITE-ProRule" id="PRU00146"/>
    </source>
</evidence>
<dbReference type="InterPro" id="IPR013083">
    <property type="entry name" value="Znf_RING/FYVE/PHD"/>
</dbReference>
<evidence type="ECO:0000313" key="7">
    <source>
        <dbReference type="EMBL" id="CAI6245617.1"/>
    </source>
</evidence>
<keyword evidence="2 4" id="KW-0863">Zinc-finger</keyword>
<feature type="region of interest" description="Disordered" evidence="5">
    <location>
        <begin position="474"/>
        <end position="755"/>
    </location>
</feature>
<dbReference type="PROSITE" id="PS50016">
    <property type="entry name" value="ZF_PHD_2"/>
    <property type="match status" value="1"/>
</dbReference>
<feature type="domain" description="PHD-type" evidence="6">
    <location>
        <begin position="417"/>
        <end position="473"/>
    </location>
</feature>
<dbReference type="SMART" id="SM00249">
    <property type="entry name" value="PHD"/>
    <property type="match status" value="1"/>
</dbReference>
<feature type="region of interest" description="Disordered" evidence="5">
    <location>
        <begin position="296"/>
        <end position="360"/>
    </location>
</feature>
<dbReference type="InterPro" id="IPR019787">
    <property type="entry name" value="Znf_PHD-finger"/>
</dbReference>
<dbReference type="InterPro" id="IPR028938">
    <property type="entry name" value="Rsf1-like"/>
</dbReference>
<comment type="caution">
    <text evidence="7">The sequence shown here is derived from an EMBL/GenBank/DDBJ whole genome shotgun (WGS) entry which is preliminary data.</text>
</comment>
<feature type="compositionally biased region" description="Basic residues" evidence="5">
    <location>
        <begin position="192"/>
        <end position="208"/>
    </location>
</feature>
<dbReference type="Pfam" id="PF00628">
    <property type="entry name" value="PHD"/>
    <property type="match status" value="1"/>
</dbReference>
<dbReference type="InterPro" id="IPR019786">
    <property type="entry name" value="Zinc_finger_PHD-type_CS"/>
</dbReference>
<keyword evidence="3" id="KW-0862">Zinc</keyword>
<dbReference type="OrthoDB" id="303107at2759"/>
<dbReference type="PANTHER" id="PTHR14296:SF3">
    <property type="entry name" value="DIKAR, ISOFORM F"/>
    <property type="match status" value="1"/>
</dbReference>
<evidence type="ECO:0000256" key="2">
    <source>
        <dbReference type="ARBA" id="ARBA00022771"/>
    </source>
</evidence>
<feature type="compositionally biased region" description="Polar residues" evidence="5">
    <location>
        <begin position="567"/>
        <end position="601"/>
    </location>
</feature>
<accession>A0A9W4U2P8</accession>
<feature type="compositionally biased region" description="Polar residues" evidence="5">
    <location>
        <begin position="476"/>
        <end position="485"/>
    </location>
</feature>
<dbReference type="InterPro" id="IPR011011">
    <property type="entry name" value="Znf_FYVE_PHD"/>
</dbReference>
<feature type="compositionally biased region" description="Polar residues" evidence="5">
    <location>
        <begin position="532"/>
        <end position="541"/>
    </location>
</feature>
<name>A0A9W4U2P8_9PLEO</name>
<reference evidence="7" key="1">
    <citation type="submission" date="2023-01" db="EMBL/GenBank/DDBJ databases">
        <authorList>
            <person name="Van Ghelder C."/>
            <person name="Rancurel C."/>
        </authorList>
    </citation>
    <scope>NUCLEOTIDE SEQUENCE</scope>
    <source>
        <strain evidence="7">CNCM I-4278</strain>
    </source>
</reference>
<dbReference type="Gene3D" id="3.30.40.10">
    <property type="entry name" value="Zinc/RING finger domain, C3HC4 (zinc finger)"/>
    <property type="match status" value="1"/>
</dbReference>
<dbReference type="Proteomes" id="UP001152607">
    <property type="component" value="Unassembled WGS sequence"/>
</dbReference>
<feature type="region of interest" description="Disordered" evidence="5">
    <location>
        <begin position="184"/>
        <end position="229"/>
    </location>
</feature>
<keyword evidence="8" id="KW-1185">Reference proteome</keyword>
<gene>
    <name evidence="7" type="ORF">PDIGIT_LOCUS761</name>
</gene>
<feature type="compositionally biased region" description="Acidic residues" evidence="5">
    <location>
        <begin position="212"/>
        <end position="229"/>
    </location>
</feature>
<dbReference type="GO" id="GO:0031213">
    <property type="term" value="C:RSF complex"/>
    <property type="evidence" value="ECO:0007669"/>
    <property type="project" value="InterPro"/>
</dbReference>
<dbReference type="SUPFAM" id="SSF57903">
    <property type="entry name" value="FYVE/PHD zinc finger"/>
    <property type="match status" value="1"/>
</dbReference>
<evidence type="ECO:0000259" key="6">
    <source>
        <dbReference type="PROSITE" id="PS50016"/>
    </source>
</evidence>
<protein>
    <recommendedName>
        <fullName evidence="6">PHD-type domain-containing protein</fullName>
    </recommendedName>
</protein>
<evidence type="ECO:0000256" key="5">
    <source>
        <dbReference type="SAM" id="MobiDB-lite"/>
    </source>
</evidence>
<dbReference type="AlphaFoldDB" id="A0A9W4U2P8"/>
<sequence>MSTRKRARAEMEAETPVEEPSTLQKLRNMWQFANLAQYLHLFRGPLKLTGDFTIEELETECLQPQPSDKLAEIGLALLKHISSHKGLNLDIFDEYTRRQYVAKAPLRNPFGTDEDPVKFNSFDVFTKIRILQQLSIWTLNNPNTIREKMNATEIETTDWRFTPFGWDAQERELYVLDDFRMYRRTEPSQPKPKPKSKSRKSKAKRRKVAASDTEEPAEAEDESKEDDDGFGGAKWECVCITLAEYQDYMAGIRRSKDENEKNLYVRLEEEILPEMSKAVEKQARKEAQRQKELETLQKLATAKRSSRISARQEKLKESEQAEEAERRRKAELAMAQAEQEKQKHMEEAQESRRQTREQRIREREAAKILEEENLRKLQAEEEKLASGEARRSERYLREQMRKAQRQLKKLKEKTEWTFDCEKCGLSGVNLNDGSHQIQCERCEVWQHSKCHNITPEEADKDEYVFLCSSCRRKSQGSHTASQPNGDSGRVLNAQSPPRPVQTSALMNGPSLSPRGQALGPPGIQRSEAAYGSSMSYANGGSSPIRPSHSRTQGGINGYPTSSPPRYQPSSPFTNNSSSVRNGGSFQTSFNASLGNSFNRPASASGLAGPFHSPVKQSPAPSPRPSNGVPNAYNFSNSPHSSFPPNPIQASVPSPTKHSSPPPHRQYMSSPAPAPIKFAPSPSQMPAQVLPDPIPAPSKHDVARPVSSQEVQEKMVLPPVKSLPPSTPFQDLSPPMKKTSPTPEKPQFAPIVKDSS</sequence>
<feature type="compositionally biased region" description="Basic and acidic residues" evidence="5">
    <location>
        <begin position="310"/>
        <end position="331"/>
    </location>
</feature>
<dbReference type="InterPro" id="IPR001965">
    <property type="entry name" value="Znf_PHD"/>
</dbReference>
<feature type="compositionally biased region" description="Polar residues" evidence="5">
    <location>
        <begin position="492"/>
        <end position="505"/>
    </location>
</feature>
<dbReference type="EMBL" id="CAOQHR010000001">
    <property type="protein sequence ID" value="CAI6245617.1"/>
    <property type="molecule type" value="Genomic_DNA"/>
</dbReference>
<organism evidence="7 8">
    <name type="scientific">Periconia digitata</name>
    <dbReference type="NCBI Taxonomy" id="1303443"/>
    <lineage>
        <taxon>Eukaryota</taxon>
        <taxon>Fungi</taxon>
        <taxon>Dikarya</taxon>
        <taxon>Ascomycota</taxon>
        <taxon>Pezizomycotina</taxon>
        <taxon>Dothideomycetes</taxon>
        <taxon>Pleosporomycetidae</taxon>
        <taxon>Pleosporales</taxon>
        <taxon>Massarineae</taxon>
        <taxon>Periconiaceae</taxon>
        <taxon>Periconia</taxon>
    </lineage>
</organism>